<evidence type="ECO:0000256" key="1">
    <source>
        <dbReference type="SAM" id="MobiDB-lite"/>
    </source>
</evidence>
<protein>
    <recommendedName>
        <fullName evidence="2">DUF5824 domain-containing protein</fullName>
    </recommendedName>
</protein>
<accession>A0A6C0KBN0</accession>
<organism evidence="3">
    <name type="scientific">viral metagenome</name>
    <dbReference type="NCBI Taxonomy" id="1070528"/>
    <lineage>
        <taxon>unclassified sequences</taxon>
        <taxon>metagenomes</taxon>
        <taxon>organismal metagenomes</taxon>
    </lineage>
</organism>
<reference evidence="3" key="1">
    <citation type="journal article" date="2020" name="Nature">
        <title>Giant virus diversity and host interactions through global metagenomics.</title>
        <authorList>
            <person name="Schulz F."/>
            <person name="Roux S."/>
            <person name="Paez-Espino D."/>
            <person name="Jungbluth S."/>
            <person name="Walsh D.A."/>
            <person name="Denef V.J."/>
            <person name="McMahon K.D."/>
            <person name="Konstantinidis K.T."/>
            <person name="Eloe-Fadrosh E.A."/>
            <person name="Kyrpides N.C."/>
            <person name="Woyke T."/>
        </authorList>
    </citation>
    <scope>NUCLEOTIDE SEQUENCE</scope>
    <source>
        <strain evidence="3">GVMAG-S-1102244-55</strain>
    </source>
</reference>
<evidence type="ECO:0000313" key="3">
    <source>
        <dbReference type="EMBL" id="QHU14793.1"/>
    </source>
</evidence>
<dbReference type="AlphaFoldDB" id="A0A6C0KBN0"/>
<proteinExistence type="predicted"/>
<feature type="domain" description="DUF5824" evidence="2">
    <location>
        <begin position="432"/>
        <end position="539"/>
    </location>
</feature>
<name>A0A6C0KBN0_9ZZZZ</name>
<dbReference type="Pfam" id="PF19141">
    <property type="entry name" value="DUF5824"/>
    <property type="match status" value="1"/>
</dbReference>
<evidence type="ECO:0000259" key="2">
    <source>
        <dbReference type="Pfam" id="PF19141"/>
    </source>
</evidence>
<dbReference type="InterPro" id="IPR043862">
    <property type="entry name" value="DUF5824"/>
</dbReference>
<feature type="region of interest" description="Disordered" evidence="1">
    <location>
        <begin position="400"/>
        <end position="421"/>
    </location>
</feature>
<sequence>MSEGKTGDIGEITEAMNKVSISGDLTHENERLKKDKIAVVTIGRWQPPHAGHLELIDGTYDKVDKFHKKGFKKARGFIWLAPRPDEKNLDVEIGGDIINKNPLYLIDKWMYLNYMIPLNKYGNKLKFLHVTDIDNDINQKVFRDDKDNASFLTDRHDLRESVNENELSECQKVKYNLLFKFGKKNFNEFKKRTYKITTRYRRKSPSATCIDFLKNRGYKKLLLLVGSDRVEAFQRFNQAHLERAFGAGNGIIEQIGVDRGNAGKGLLFDLGQESGDESEANFAADVMNYCSIQGCEQQEEEKSRSRSESIAGTFSGTRIRDCAYKLENLDYFCNGTMIGGMTKELSLCLLNDLRKRHVPTLDPITKSVWNEKVSPEYQFFGLGMEHDEGYSRMLLFAAQHGNSSRGGRKRKTRKRRKVPIKYVPKRLTRKDKKKARKELKKSRKAYKKGKYYTRKKVKSFKSKKSNHVVNAMKIYGVKSVSASPKLAKKSGCSITGLKKLVSKGAGAYYSSGSRPNQTAMSWGRARMASAITGGKAAAVDFKILEKYCKSSSKALKLAKKAKKKHGYGTRKVRKVKL</sequence>
<dbReference type="EMBL" id="MN740847">
    <property type="protein sequence ID" value="QHU14793.1"/>
    <property type="molecule type" value="Genomic_DNA"/>
</dbReference>
<feature type="compositionally biased region" description="Basic residues" evidence="1">
    <location>
        <begin position="406"/>
        <end position="421"/>
    </location>
</feature>